<evidence type="ECO:0000313" key="2">
    <source>
        <dbReference type="EMBL" id="MBB4065387.1"/>
    </source>
</evidence>
<gene>
    <name evidence="2" type="ORF">GGR23_002588</name>
</gene>
<dbReference type="Pfam" id="PF10006">
    <property type="entry name" value="DUF2249"/>
    <property type="match status" value="1"/>
</dbReference>
<sequence length="172" mass="18522">MPNEPLLLDVRPILASGGQPLAAIDAAVDCLRPGQALRLLAPFRPQPLFRLMEGKGFDAHPVDLPDGGCEVLFTPREEAGDLNAASAIPSPLTWPDPVLLLDLTGRPSGEASERILATLELQTEGEVIFVLLDGEPAFLYSDLTSRRHGWVGNYDAAGETYRILIRRGASIA</sequence>
<evidence type="ECO:0000259" key="1">
    <source>
        <dbReference type="Pfam" id="PF10006"/>
    </source>
</evidence>
<evidence type="ECO:0000313" key="3">
    <source>
        <dbReference type="Proteomes" id="UP000528286"/>
    </source>
</evidence>
<name>A0A7W6J7I8_9HYPH</name>
<dbReference type="InterPro" id="IPR036868">
    <property type="entry name" value="TusA-like_sf"/>
</dbReference>
<comment type="caution">
    <text evidence="2">The sequence shown here is derived from an EMBL/GenBank/DDBJ whole genome shotgun (WGS) entry which is preliminary data.</text>
</comment>
<feature type="domain" description="DUF2249" evidence="1">
    <location>
        <begin position="8"/>
        <end position="74"/>
    </location>
</feature>
<dbReference type="EMBL" id="JACIEZ010000004">
    <property type="protein sequence ID" value="MBB4065387.1"/>
    <property type="molecule type" value="Genomic_DNA"/>
</dbReference>
<dbReference type="SUPFAM" id="SSF64307">
    <property type="entry name" value="SirA-like"/>
    <property type="match status" value="1"/>
</dbReference>
<organism evidence="2 3">
    <name type="scientific">Gellertiella hungarica</name>
    <dbReference type="NCBI Taxonomy" id="1572859"/>
    <lineage>
        <taxon>Bacteria</taxon>
        <taxon>Pseudomonadati</taxon>
        <taxon>Pseudomonadota</taxon>
        <taxon>Alphaproteobacteria</taxon>
        <taxon>Hyphomicrobiales</taxon>
        <taxon>Rhizobiaceae</taxon>
        <taxon>Gellertiella</taxon>
    </lineage>
</organism>
<protein>
    <submittedName>
        <fullName evidence="2">Uncharacterized protein (DUF2249 family)</fullName>
    </submittedName>
</protein>
<dbReference type="InterPro" id="IPR018720">
    <property type="entry name" value="DUF2249"/>
</dbReference>
<dbReference type="RefSeq" id="WP_183366671.1">
    <property type="nucleotide sequence ID" value="NZ_JACIEZ010000004.1"/>
</dbReference>
<accession>A0A7W6J7I8</accession>
<keyword evidence="3" id="KW-1185">Reference proteome</keyword>
<dbReference type="AlphaFoldDB" id="A0A7W6J7I8"/>
<reference evidence="2 3" key="1">
    <citation type="submission" date="2020-08" db="EMBL/GenBank/DDBJ databases">
        <title>Genomic Encyclopedia of Type Strains, Phase IV (KMG-IV): sequencing the most valuable type-strain genomes for metagenomic binning, comparative biology and taxonomic classification.</title>
        <authorList>
            <person name="Goeker M."/>
        </authorList>
    </citation>
    <scope>NUCLEOTIDE SEQUENCE [LARGE SCALE GENOMIC DNA]</scope>
    <source>
        <strain evidence="2 3">DSM 29853</strain>
    </source>
</reference>
<proteinExistence type="predicted"/>
<dbReference type="Proteomes" id="UP000528286">
    <property type="component" value="Unassembled WGS sequence"/>
</dbReference>